<keyword evidence="4 12" id="KW-0436">Ligase</keyword>
<protein>
    <recommendedName>
        <fullName evidence="12">Alanine--tRNA ligase</fullName>
        <ecNumber evidence="12">6.1.1.7</ecNumber>
    </recommendedName>
    <alternativeName>
        <fullName evidence="12">Alanyl-tRNA synthetase</fullName>
        <shortName evidence="12">AlaRS</shortName>
    </alternativeName>
</protein>
<dbReference type="SUPFAM" id="SSF55681">
    <property type="entry name" value="Class II aaRS and biotin synthetases"/>
    <property type="match status" value="1"/>
</dbReference>
<dbReference type="SUPFAM" id="SSF101353">
    <property type="entry name" value="Putative anticodon-binding domain of alanyl-tRNA synthetase (AlaRS)"/>
    <property type="match status" value="1"/>
</dbReference>
<evidence type="ECO:0000256" key="5">
    <source>
        <dbReference type="ARBA" id="ARBA00022723"/>
    </source>
</evidence>
<evidence type="ECO:0000256" key="10">
    <source>
        <dbReference type="ARBA" id="ARBA00022917"/>
    </source>
</evidence>
<comment type="cofactor">
    <cofactor evidence="12">
        <name>Zn(2+)</name>
        <dbReference type="ChEBI" id="CHEBI:29105"/>
    </cofactor>
    <text evidence="12">Binds 1 zinc ion per subunit.</text>
</comment>
<comment type="domain">
    <text evidence="12">Consists of three domains; the N-terminal catalytic domain, the editing domain and the C-terminal C-Ala domain. The editing domain removes incorrectly charged amino acids, while the C-Ala domain, along with tRNA(Ala), serves as a bridge to cooperatively bring together the editing and aminoacylation centers thus stimulating deacylation of misacylated tRNAs.</text>
</comment>
<organism evidence="15 16">
    <name type="scientific">Metarhizobium album</name>
    <dbReference type="NCBI Taxonomy" id="2182425"/>
    <lineage>
        <taxon>Bacteria</taxon>
        <taxon>Pseudomonadati</taxon>
        <taxon>Pseudomonadota</taxon>
        <taxon>Alphaproteobacteria</taxon>
        <taxon>Hyphomicrobiales</taxon>
        <taxon>Rhizobiaceae</taxon>
        <taxon>Metarhizobium</taxon>
    </lineage>
</organism>
<evidence type="ECO:0000256" key="7">
    <source>
        <dbReference type="ARBA" id="ARBA00022833"/>
    </source>
</evidence>
<evidence type="ECO:0000256" key="6">
    <source>
        <dbReference type="ARBA" id="ARBA00022741"/>
    </source>
</evidence>
<dbReference type="GO" id="GO:0004813">
    <property type="term" value="F:alanine-tRNA ligase activity"/>
    <property type="evidence" value="ECO:0007669"/>
    <property type="project" value="UniProtKB-UniRule"/>
</dbReference>
<dbReference type="Gene3D" id="3.30.54.20">
    <property type="match status" value="1"/>
</dbReference>
<evidence type="ECO:0000256" key="9">
    <source>
        <dbReference type="ARBA" id="ARBA00022884"/>
    </source>
</evidence>
<dbReference type="InterPro" id="IPR023033">
    <property type="entry name" value="Ala_tRNA_ligase_euk/bac"/>
</dbReference>
<dbReference type="InterPro" id="IPR003156">
    <property type="entry name" value="DHHA1_dom"/>
</dbReference>
<dbReference type="Gene3D" id="6.10.250.550">
    <property type="match status" value="1"/>
</dbReference>
<dbReference type="InterPro" id="IPR009000">
    <property type="entry name" value="Transl_B-barrel_sf"/>
</dbReference>
<evidence type="ECO:0000256" key="12">
    <source>
        <dbReference type="HAMAP-Rule" id="MF_00036"/>
    </source>
</evidence>
<keyword evidence="8 12" id="KW-0067">ATP-binding</keyword>
<sequence length="886" mass="95066">MSGVNEIRSTFLDYYKKNGHEVVASSPLVPRNDPTLMFTNAGMVQFKNVFTGLEQRPYSTAVTAQKCVRAGGKHNDLDNVGYTARHHTFFEMLGNFSFGDYFKERAIELAWNLITKEFGLARDRLLVTVYHTDDEAFDLWKKIAGLADEKIIRIPTSDNFWAMGDTGPCGPCSEIFYDHGDHIWGGPPGSPEEDGDRFIEIWNLVFMQYEQVTKEERVNLPRPSIDTGMGLERVAAVLQGQHDNYDIDLFRALIAASEEATGVKAEGERRASHRVIADHLRSSAFLIADGVLPSNEGRGYVLRRIMRRAMRHAQLLGARDSLMWKLLPALVQQMGRAYPELVRAEALISETLKLEETRFRKTLERGLGLLSDATTTLGQGDMLDGETAFKLYDTFGFPLDLTQDALRARGIGVDLSGFTDAMERQKAEARSHWAGSGDKATETIWFELKEKLGATEFLGYDTETAEGVVQAIVRDGKSVASAAAGETVQVVVNQTPFYGESGGQMGDAGVIASDTAKVAVADTQKKGEGLFVHVATVSDGTIAVGDAVALTVDHARRSRLRSNHSATHLLHEALREVLGTHVAQKGSLVAPERLRFDVSHPKPMSAEELKVVEDMANEIVLQNAPVTTRLMSVDDAIAEGAMALFGEKYGDEVRVVSMGRATHGPKSGKAYSVELCGGTHVGSTGEIGLVRVLSESAVGAGVRRIEAVTGDAARAYLSEQDERVKALAASLKVQPAEVLSRVEAMIDERRRLERELADAKRKLAMGGGQAGSADAVREVGGVKFLGKAISGVDPKDLKGLADDGKASLGSGVVALIGVSEDGKASAVVAVTEDLVGRFSAVDLARIASAALGGKGGGGRPDMAQAGGPDGSKAADAIDAVAAALNG</sequence>
<dbReference type="InterPro" id="IPR045864">
    <property type="entry name" value="aa-tRNA-synth_II/BPL/LPL"/>
</dbReference>
<dbReference type="EMBL" id="QFBC01000003">
    <property type="protein sequence ID" value="PWE56577.1"/>
    <property type="molecule type" value="Genomic_DNA"/>
</dbReference>
<keyword evidence="16" id="KW-1185">Reference proteome</keyword>
<dbReference type="PRINTS" id="PR00980">
    <property type="entry name" value="TRNASYNTHALA"/>
</dbReference>
<feature type="binding site" evidence="12">
    <location>
        <position position="676"/>
    </location>
    <ligand>
        <name>Zn(2+)</name>
        <dbReference type="ChEBI" id="CHEBI:29105"/>
    </ligand>
</feature>
<dbReference type="GO" id="GO:0002161">
    <property type="term" value="F:aminoacyl-tRNA deacylase activity"/>
    <property type="evidence" value="ECO:0007669"/>
    <property type="project" value="TreeGrafter"/>
</dbReference>
<dbReference type="PANTHER" id="PTHR11777">
    <property type="entry name" value="ALANYL-TRNA SYNTHETASE"/>
    <property type="match status" value="1"/>
</dbReference>
<dbReference type="InterPro" id="IPR018163">
    <property type="entry name" value="Thr/Ala-tRNA-synth_IIc_edit"/>
</dbReference>
<dbReference type="SUPFAM" id="SSF55186">
    <property type="entry name" value="ThrRS/AlaRS common domain"/>
    <property type="match status" value="1"/>
</dbReference>
<dbReference type="HAMAP" id="MF_00036_B">
    <property type="entry name" value="Ala_tRNA_synth_B"/>
    <property type="match status" value="1"/>
</dbReference>
<dbReference type="FunFam" id="3.10.310.40:FF:000001">
    <property type="entry name" value="Alanine--tRNA ligase"/>
    <property type="match status" value="1"/>
</dbReference>
<dbReference type="FunFam" id="3.30.930.10:FF:000004">
    <property type="entry name" value="Alanine--tRNA ligase"/>
    <property type="match status" value="1"/>
</dbReference>
<dbReference type="AlphaFoldDB" id="A0A2U2DTG8"/>
<feature type="region of interest" description="Disordered" evidence="13">
    <location>
        <begin position="853"/>
        <end position="872"/>
    </location>
</feature>
<evidence type="ECO:0000313" key="15">
    <source>
        <dbReference type="EMBL" id="PWE56577.1"/>
    </source>
</evidence>
<dbReference type="GO" id="GO:0006419">
    <property type="term" value="P:alanyl-tRNA aminoacylation"/>
    <property type="evidence" value="ECO:0007669"/>
    <property type="project" value="UniProtKB-UniRule"/>
</dbReference>
<comment type="function">
    <text evidence="12">Catalyzes the attachment of alanine to tRNA(Ala) in a two-step reaction: alanine is first activated by ATP to form Ala-AMP and then transferred to the acceptor end of tRNA(Ala). Also edits incorrectly charged Ser-tRNA(Ala) and Gly-tRNA(Ala) via its editing domain.</text>
</comment>
<evidence type="ECO:0000256" key="2">
    <source>
        <dbReference type="ARBA" id="ARBA00008226"/>
    </source>
</evidence>
<keyword evidence="10 12" id="KW-0648">Protein biosynthesis</keyword>
<dbReference type="FunFam" id="3.30.980.10:FF:000004">
    <property type="entry name" value="Alanine--tRNA ligase, cytoplasmic"/>
    <property type="match status" value="1"/>
</dbReference>
<dbReference type="OrthoDB" id="9803884at2"/>
<dbReference type="Gene3D" id="2.40.30.130">
    <property type="match status" value="1"/>
</dbReference>
<dbReference type="GO" id="GO:0005829">
    <property type="term" value="C:cytosol"/>
    <property type="evidence" value="ECO:0007669"/>
    <property type="project" value="TreeGrafter"/>
</dbReference>
<dbReference type="GO" id="GO:0008270">
    <property type="term" value="F:zinc ion binding"/>
    <property type="evidence" value="ECO:0007669"/>
    <property type="project" value="UniProtKB-UniRule"/>
</dbReference>
<gene>
    <name evidence="12" type="primary">alaS</name>
    <name evidence="15" type="ORF">DEM27_09370</name>
</gene>
<evidence type="ECO:0000256" key="11">
    <source>
        <dbReference type="ARBA" id="ARBA00023146"/>
    </source>
</evidence>
<dbReference type="GO" id="GO:0000049">
    <property type="term" value="F:tRNA binding"/>
    <property type="evidence" value="ECO:0007669"/>
    <property type="project" value="UniProtKB-KW"/>
</dbReference>
<dbReference type="Pfam" id="PF07973">
    <property type="entry name" value="tRNA_SAD"/>
    <property type="match status" value="1"/>
</dbReference>
<dbReference type="CDD" id="cd00673">
    <property type="entry name" value="AlaRS_core"/>
    <property type="match status" value="1"/>
</dbReference>
<keyword evidence="7 12" id="KW-0862">Zinc</keyword>
<keyword evidence="3 12" id="KW-0820">tRNA-binding</keyword>
<dbReference type="Gene3D" id="3.30.980.10">
    <property type="entry name" value="Threonyl-trna Synthetase, Chain A, domain 2"/>
    <property type="match status" value="1"/>
</dbReference>
<feature type="binding site" evidence="12">
    <location>
        <position position="680"/>
    </location>
    <ligand>
        <name>Zn(2+)</name>
        <dbReference type="ChEBI" id="CHEBI:29105"/>
    </ligand>
</feature>
<dbReference type="Proteomes" id="UP000245252">
    <property type="component" value="Unassembled WGS sequence"/>
</dbReference>
<keyword evidence="9 12" id="KW-0694">RNA-binding</keyword>
<evidence type="ECO:0000259" key="14">
    <source>
        <dbReference type="PROSITE" id="PS50860"/>
    </source>
</evidence>
<evidence type="ECO:0000256" key="13">
    <source>
        <dbReference type="SAM" id="MobiDB-lite"/>
    </source>
</evidence>
<proteinExistence type="inferred from homology"/>
<dbReference type="InterPro" id="IPR002318">
    <property type="entry name" value="Ala-tRNA-lgiase_IIc"/>
</dbReference>
<dbReference type="FunFam" id="2.40.30.130:FF:000001">
    <property type="entry name" value="Alanine--tRNA ligase"/>
    <property type="match status" value="1"/>
</dbReference>
<evidence type="ECO:0000313" key="16">
    <source>
        <dbReference type="Proteomes" id="UP000245252"/>
    </source>
</evidence>
<dbReference type="NCBIfam" id="TIGR00344">
    <property type="entry name" value="alaS"/>
    <property type="match status" value="1"/>
</dbReference>
<evidence type="ECO:0000256" key="4">
    <source>
        <dbReference type="ARBA" id="ARBA00022598"/>
    </source>
</evidence>
<evidence type="ECO:0000256" key="1">
    <source>
        <dbReference type="ARBA" id="ARBA00004496"/>
    </source>
</evidence>
<dbReference type="SMART" id="SM00863">
    <property type="entry name" value="tRNA_SAD"/>
    <property type="match status" value="1"/>
</dbReference>
<keyword evidence="11 12" id="KW-0030">Aminoacyl-tRNA synthetase</keyword>
<evidence type="ECO:0000256" key="8">
    <source>
        <dbReference type="ARBA" id="ARBA00022840"/>
    </source>
</evidence>
<dbReference type="InterPro" id="IPR018165">
    <property type="entry name" value="Ala-tRNA-synth_IIc_core"/>
</dbReference>
<name>A0A2U2DTG8_9HYPH</name>
<feature type="domain" description="Alanyl-transfer RNA synthetases family profile" evidence="14">
    <location>
        <begin position="2"/>
        <end position="719"/>
    </location>
</feature>
<reference evidence="15 16" key="1">
    <citation type="submission" date="2018-05" db="EMBL/GenBank/DDBJ databases">
        <title>The draft genome of strain NS-104.</title>
        <authorList>
            <person name="Hang P."/>
            <person name="Jiang J."/>
        </authorList>
    </citation>
    <scope>NUCLEOTIDE SEQUENCE [LARGE SCALE GENOMIC DNA]</scope>
    <source>
        <strain evidence="15 16">NS-104</strain>
    </source>
</reference>
<dbReference type="Gene3D" id="3.30.930.10">
    <property type="entry name" value="Bira Bifunctional Protein, Domain 2"/>
    <property type="match status" value="1"/>
</dbReference>
<dbReference type="Gene3D" id="3.10.310.40">
    <property type="match status" value="1"/>
</dbReference>
<dbReference type="SUPFAM" id="SSF50447">
    <property type="entry name" value="Translation proteins"/>
    <property type="match status" value="1"/>
</dbReference>
<dbReference type="InterPro" id="IPR012947">
    <property type="entry name" value="tRNA_SAD"/>
</dbReference>
<keyword evidence="5 12" id="KW-0479">Metal-binding</keyword>
<dbReference type="FunFam" id="3.30.54.20:FF:000001">
    <property type="entry name" value="Alanine--tRNA ligase"/>
    <property type="match status" value="1"/>
</dbReference>
<dbReference type="EC" id="6.1.1.7" evidence="12"/>
<evidence type="ECO:0000256" key="3">
    <source>
        <dbReference type="ARBA" id="ARBA00022555"/>
    </source>
</evidence>
<dbReference type="GO" id="GO:0045892">
    <property type="term" value="P:negative regulation of DNA-templated transcription"/>
    <property type="evidence" value="ECO:0007669"/>
    <property type="project" value="TreeGrafter"/>
</dbReference>
<dbReference type="Pfam" id="PF02272">
    <property type="entry name" value="DHHA1"/>
    <property type="match status" value="1"/>
</dbReference>
<feature type="binding site" evidence="12">
    <location>
        <position position="564"/>
    </location>
    <ligand>
        <name>Zn(2+)</name>
        <dbReference type="ChEBI" id="CHEBI:29105"/>
    </ligand>
</feature>
<comment type="subcellular location">
    <subcellularLocation>
        <location evidence="1 12">Cytoplasm</location>
    </subcellularLocation>
</comment>
<dbReference type="GO" id="GO:0005524">
    <property type="term" value="F:ATP binding"/>
    <property type="evidence" value="ECO:0007669"/>
    <property type="project" value="UniProtKB-UniRule"/>
</dbReference>
<comment type="caution">
    <text evidence="15">The sequence shown here is derived from an EMBL/GenBank/DDBJ whole genome shotgun (WGS) entry which is preliminary data.</text>
</comment>
<keyword evidence="12" id="KW-0963">Cytoplasm</keyword>
<dbReference type="PROSITE" id="PS50860">
    <property type="entry name" value="AA_TRNA_LIGASE_II_ALA"/>
    <property type="match status" value="1"/>
</dbReference>
<dbReference type="RefSeq" id="WP_109457953.1">
    <property type="nucleotide sequence ID" value="NZ_QFBC01000003.1"/>
</dbReference>
<comment type="catalytic activity">
    <reaction evidence="12">
        <text>tRNA(Ala) + L-alanine + ATP = L-alanyl-tRNA(Ala) + AMP + diphosphate</text>
        <dbReference type="Rhea" id="RHEA:12540"/>
        <dbReference type="Rhea" id="RHEA-COMP:9657"/>
        <dbReference type="Rhea" id="RHEA-COMP:9923"/>
        <dbReference type="ChEBI" id="CHEBI:30616"/>
        <dbReference type="ChEBI" id="CHEBI:33019"/>
        <dbReference type="ChEBI" id="CHEBI:57972"/>
        <dbReference type="ChEBI" id="CHEBI:78442"/>
        <dbReference type="ChEBI" id="CHEBI:78497"/>
        <dbReference type="ChEBI" id="CHEBI:456215"/>
        <dbReference type="EC" id="6.1.1.7"/>
    </reaction>
</comment>
<comment type="similarity">
    <text evidence="2 12">Belongs to the class-II aminoacyl-tRNA synthetase family.</text>
</comment>
<dbReference type="InterPro" id="IPR018164">
    <property type="entry name" value="Ala-tRNA-synth_IIc_N"/>
</dbReference>
<keyword evidence="6 12" id="KW-0547">Nucleotide-binding</keyword>
<dbReference type="PANTHER" id="PTHR11777:SF9">
    <property type="entry name" value="ALANINE--TRNA LIGASE, CYTOPLASMIC"/>
    <property type="match status" value="1"/>
</dbReference>
<dbReference type="InterPro" id="IPR050058">
    <property type="entry name" value="Ala-tRNA_ligase"/>
</dbReference>
<accession>A0A2U2DTG8</accession>
<dbReference type="InterPro" id="IPR018162">
    <property type="entry name" value="Ala-tRNA-ligase_IIc_anticod-bd"/>
</dbReference>
<feature type="binding site" evidence="12">
    <location>
        <position position="568"/>
    </location>
    <ligand>
        <name>Zn(2+)</name>
        <dbReference type="ChEBI" id="CHEBI:29105"/>
    </ligand>
</feature>
<dbReference type="Pfam" id="PF01411">
    <property type="entry name" value="tRNA-synt_2c"/>
    <property type="match status" value="1"/>
</dbReference>